<dbReference type="Proteomes" id="UP000232688">
    <property type="component" value="Unassembled WGS sequence"/>
</dbReference>
<keyword evidence="1" id="KW-1133">Transmembrane helix</keyword>
<evidence type="ECO:0000313" key="2">
    <source>
        <dbReference type="EMBL" id="PKC67046.1"/>
    </source>
</evidence>
<dbReference type="VEuPathDB" id="FungiDB:RhiirA1_441394"/>
<comment type="caution">
    <text evidence="2">The sequence shown here is derived from an EMBL/GenBank/DDBJ whole genome shotgun (WGS) entry which is preliminary data.</text>
</comment>
<protein>
    <submittedName>
        <fullName evidence="2">Uncharacterized protein</fullName>
    </submittedName>
</protein>
<organism evidence="2 3">
    <name type="scientific">Rhizophagus irregularis</name>
    <dbReference type="NCBI Taxonomy" id="588596"/>
    <lineage>
        <taxon>Eukaryota</taxon>
        <taxon>Fungi</taxon>
        <taxon>Fungi incertae sedis</taxon>
        <taxon>Mucoromycota</taxon>
        <taxon>Glomeromycotina</taxon>
        <taxon>Glomeromycetes</taxon>
        <taxon>Glomerales</taxon>
        <taxon>Glomeraceae</taxon>
        <taxon>Rhizophagus</taxon>
    </lineage>
</organism>
<evidence type="ECO:0000313" key="3">
    <source>
        <dbReference type="Proteomes" id="UP000232688"/>
    </source>
</evidence>
<reference evidence="2 3" key="2">
    <citation type="submission" date="2017-10" db="EMBL/GenBank/DDBJ databases">
        <title>Genome analyses suggest a sexual origin of heterokaryosis in a supposedly ancient asexual fungus.</title>
        <authorList>
            <person name="Corradi N."/>
            <person name="Sedzielewska K."/>
            <person name="Noel J."/>
            <person name="Charron P."/>
            <person name="Farinelli L."/>
            <person name="Marton T."/>
            <person name="Kruger M."/>
            <person name="Pelin A."/>
            <person name="Brachmann A."/>
            <person name="Corradi N."/>
        </authorList>
    </citation>
    <scope>NUCLEOTIDE SEQUENCE [LARGE SCALE GENOMIC DNA]</scope>
    <source>
        <strain evidence="2 3">A1</strain>
    </source>
</reference>
<sequence>MSSQCIIYTVMCSPYWAVLFGYWILILPILSENRDFGGFFFSDFSRFACSLQVSDSLFLESADFLDVIFQALGHTGNLEWYHIGTLERNHFSINGTAFEGI</sequence>
<feature type="transmembrane region" description="Helical" evidence="1">
    <location>
        <begin position="6"/>
        <end position="30"/>
    </location>
</feature>
<proteinExistence type="predicted"/>
<dbReference type="EMBL" id="LLXH01000417">
    <property type="protein sequence ID" value="PKC67046.1"/>
    <property type="molecule type" value="Genomic_DNA"/>
</dbReference>
<dbReference type="AlphaFoldDB" id="A0A2N0RUS5"/>
<evidence type="ECO:0000256" key="1">
    <source>
        <dbReference type="SAM" id="Phobius"/>
    </source>
</evidence>
<dbReference type="VEuPathDB" id="FungiDB:RhiirFUN_015399"/>
<dbReference type="VEuPathDB" id="FungiDB:FUN_017212"/>
<keyword evidence="1" id="KW-0812">Transmembrane</keyword>
<keyword evidence="1" id="KW-0472">Membrane</keyword>
<gene>
    <name evidence="2" type="ORF">RhiirA1_441394</name>
</gene>
<accession>A0A2N0RUS5</accession>
<name>A0A2N0RUS5_9GLOM</name>
<reference evidence="2 3" key="1">
    <citation type="submission" date="2017-10" db="EMBL/GenBank/DDBJ databases">
        <title>Extensive intraspecific genome diversity in a model arbuscular mycorrhizal fungus.</title>
        <authorList>
            <person name="Chen E.C.H."/>
            <person name="Morin E."/>
            <person name="Baudet D."/>
            <person name="Noel J."/>
            <person name="Ndikumana S."/>
            <person name="Charron P."/>
            <person name="St-Onge C."/>
            <person name="Giorgi J."/>
            <person name="Grigoriev I.V."/>
            <person name="Roux C."/>
            <person name="Martin F.M."/>
            <person name="Corradi N."/>
        </authorList>
    </citation>
    <scope>NUCLEOTIDE SEQUENCE [LARGE SCALE GENOMIC DNA]</scope>
    <source>
        <strain evidence="2 3">A1</strain>
    </source>
</reference>